<evidence type="ECO:0000256" key="2">
    <source>
        <dbReference type="ARBA" id="ARBA00006683"/>
    </source>
</evidence>
<dbReference type="EMBL" id="AP027728">
    <property type="protein sequence ID" value="BDZ39254.1"/>
    <property type="molecule type" value="Genomic_DNA"/>
</dbReference>
<keyword evidence="5" id="KW-0547">Nucleotide-binding</keyword>
<feature type="region of interest" description="Disordered" evidence="9">
    <location>
        <begin position="344"/>
        <end position="371"/>
    </location>
</feature>
<dbReference type="Pfam" id="PF10609">
    <property type="entry name" value="ParA"/>
    <property type="match status" value="1"/>
</dbReference>
<evidence type="ECO:0000256" key="5">
    <source>
        <dbReference type="ARBA" id="ARBA00022741"/>
    </source>
</evidence>
<evidence type="ECO:0000256" key="7">
    <source>
        <dbReference type="ARBA" id="ARBA00022989"/>
    </source>
</evidence>
<proteinExistence type="inferred from homology"/>
<evidence type="ECO:0000313" key="12">
    <source>
        <dbReference type="EMBL" id="BDZ39254.1"/>
    </source>
</evidence>
<sequence>MESNNLGKLIRYHWAAILICAQLGIIFGAALAITTPREYTAHADVFVQVSGGSSTSDVAAATNYSQQQARNFSAVATREIVLQPVIDDLGLDTTVPELRRRVSTVVPLNSTMITISGTDRSAQTAADIANSVADELTAVVPMLTPEVVGESTVRMQIIESANPPATPSSPNVPLLLVLGLLAGLVLGAIVVAIRAAVGTRVHSVEQARAITGAAVIGTIAFDKSVRDQPVPVGDGTWSRRAEEYRQLRTNLRYLQPDTPHKVFVVSSSIPGEGKSTTTANMAAALAAAGLRVGLIEADLRRPRLAEVLDMTPGPGLAGVLTGVVPLEDAFQSWGRDGLQVLLAGDTPPIPASSSSPSGVRRSSSGCGRSST</sequence>
<keyword evidence="7 10" id="KW-1133">Transmembrane helix</keyword>
<evidence type="ECO:0000256" key="3">
    <source>
        <dbReference type="ARBA" id="ARBA00022475"/>
    </source>
</evidence>
<evidence type="ECO:0000313" key="13">
    <source>
        <dbReference type="Proteomes" id="UP001321543"/>
    </source>
</evidence>
<evidence type="ECO:0000256" key="10">
    <source>
        <dbReference type="SAM" id="Phobius"/>
    </source>
</evidence>
<gene>
    <name evidence="12" type="ORF">GCM10025863_18680</name>
</gene>
<evidence type="ECO:0000256" key="9">
    <source>
        <dbReference type="SAM" id="MobiDB-lite"/>
    </source>
</evidence>
<dbReference type="PANTHER" id="PTHR32309:SF13">
    <property type="entry name" value="FERRIC ENTEROBACTIN TRANSPORT PROTEIN FEPE"/>
    <property type="match status" value="1"/>
</dbReference>
<dbReference type="InterPro" id="IPR027417">
    <property type="entry name" value="P-loop_NTPase"/>
</dbReference>
<feature type="transmembrane region" description="Helical" evidence="10">
    <location>
        <begin position="172"/>
        <end position="193"/>
    </location>
</feature>
<dbReference type="InterPro" id="IPR050445">
    <property type="entry name" value="Bact_polysacc_biosynth/exp"/>
</dbReference>
<feature type="transmembrane region" description="Helical" evidence="10">
    <location>
        <begin position="12"/>
        <end position="33"/>
    </location>
</feature>
<dbReference type="InterPro" id="IPR033756">
    <property type="entry name" value="YlxH/NBP35"/>
</dbReference>
<dbReference type="SUPFAM" id="SSF52540">
    <property type="entry name" value="P-loop containing nucleoside triphosphate hydrolases"/>
    <property type="match status" value="1"/>
</dbReference>
<keyword evidence="6" id="KW-0067">ATP-binding</keyword>
<dbReference type="InterPro" id="IPR003856">
    <property type="entry name" value="LPS_length_determ_N"/>
</dbReference>
<dbReference type="Proteomes" id="UP001321543">
    <property type="component" value="Chromosome"/>
</dbReference>
<protein>
    <recommendedName>
        <fullName evidence="11">Polysaccharide chain length determinant N-terminal domain-containing protein</fullName>
    </recommendedName>
</protein>
<evidence type="ECO:0000256" key="6">
    <source>
        <dbReference type="ARBA" id="ARBA00022840"/>
    </source>
</evidence>
<comment type="similarity">
    <text evidence="2">Belongs to the CpsC/CapA family.</text>
</comment>
<name>A0ABM8FUS5_9MICO</name>
<accession>A0ABM8FUS5</accession>
<dbReference type="PANTHER" id="PTHR32309">
    <property type="entry name" value="TYROSINE-PROTEIN KINASE"/>
    <property type="match status" value="1"/>
</dbReference>
<keyword evidence="13" id="KW-1185">Reference proteome</keyword>
<feature type="domain" description="Polysaccharide chain length determinant N-terminal" evidence="11">
    <location>
        <begin position="7"/>
        <end position="83"/>
    </location>
</feature>
<comment type="subcellular location">
    <subcellularLocation>
        <location evidence="1">Cell membrane</location>
        <topology evidence="1">Multi-pass membrane protein</topology>
    </subcellularLocation>
</comment>
<evidence type="ECO:0000259" key="11">
    <source>
        <dbReference type="Pfam" id="PF02706"/>
    </source>
</evidence>
<dbReference type="Gene3D" id="3.40.50.300">
    <property type="entry name" value="P-loop containing nucleotide triphosphate hydrolases"/>
    <property type="match status" value="1"/>
</dbReference>
<keyword evidence="4 10" id="KW-0812">Transmembrane</keyword>
<reference evidence="13" key="1">
    <citation type="journal article" date="2019" name="Int. J. Syst. Evol. Microbiol.">
        <title>The Global Catalogue of Microorganisms (GCM) 10K type strain sequencing project: providing services to taxonomists for standard genome sequencing and annotation.</title>
        <authorList>
            <consortium name="The Broad Institute Genomics Platform"/>
            <consortium name="The Broad Institute Genome Sequencing Center for Infectious Disease"/>
            <person name="Wu L."/>
            <person name="Ma J."/>
        </authorList>
    </citation>
    <scope>NUCLEOTIDE SEQUENCE [LARGE SCALE GENOMIC DNA]</scope>
    <source>
        <strain evidence="13">NBRC 106310</strain>
    </source>
</reference>
<dbReference type="Pfam" id="PF02706">
    <property type="entry name" value="Wzz"/>
    <property type="match status" value="1"/>
</dbReference>
<organism evidence="12 13">
    <name type="scientific">Microbacterium suwonense</name>
    <dbReference type="NCBI Taxonomy" id="683047"/>
    <lineage>
        <taxon>Bacteria</taxon>
        <taxon>Bacillati</taxon>
        <taxon>Actinomycetota</taxon>
        <taxon>Actinomycetes</taxon>
        <taxon>Micrococcales</taxon>
        <taxon>Microbacteriaceae</taxon>
        <taxon>Microbacterium</taxon>
    </lineage>
</organism>
<evidence type="ECO:0000256" key="8">
    <source>
        <dbReference type="ARBA" id="ARBA00023136"/>
    </source>
</evidence>
<keyword evidence="3" id="KW-1003">Cell membrane</keyword>
<dbReference type="RefSeq" id="WP_286299255.1">
    <property type="nucleotide sequence ID" value="NZ_AP027728.1"/>
</dbReference>
<evidence type="ECO:0000256" key="4">
    <source>
        <dbReference type="ARBA" id="ARBA00022692"/>
    </source>
</evidence>
<evidence type="ECO:0000256" key="1">
    <source>
        <dbReference type="ARBA" id="ARBA00004651"/>
    </source>
</evidence>
<keyword evidence="8 10" id="KW-0472">Membrane</keyword>
<feature type="compositionally biased region" description="Low complexity" evidence="9">
    <location>
        <begin position="352"/>
        <end position="371"/>
    </location>
</feature>